<protein>
    <submittedName>
        <fullName evidence="2">DUF4254 domain-containing protein</fullName>
    </submittedName>
</protein>
<accession>A0A5R8NPC9</accession>
<sequence length="160" mass="17973">MDLAWPGQDSLLSAVRGHHVGRHPLTRFAYELGVIHAALLDSTPSSAVHFRRRGLVVEIDRWLDARLPTPHPRARLTTWTVGALIDRIAAVQVRAYRLLMTRAADDPLVHDSWTQLAKLIDTYNDMVTGIDRRMYRLPSLPQSPSTLNHRPPAIGPHNTA</sequence>
<organism evidence="2 3">
    <name type="scientific">Nocardia cyriacigeorgica</name>
    <dbReference type="NCBI Taxonomy" id="135487"/>
    <lineage>
        <taxon>Bacteria</taxon>
        <taxon>Bacillati</taxon>
        <taxon>Actinomycetota</taxon>
        <taxon>Actinomycetes</taxon>
        <taxon>Mycobacteriales</taxon>
        <taxon>Nocardiaceae</taxon>
        <taxon>Nocardia</taxon>
    </lineage>
</organism>
<evidence type="ECO:0000256" key="1">
    <source>
        <dbReference type="SAM" id="MobiDB-lite"/>
    </source>
</evidence>
<reference evidence="2 3" key="1">
    <citation type="submission" date="2019-05" db="EMBL/GenBank/DDBJ databases">
        <title>Genomes sequences of two Nocardia cyriacigeorgica environmental isolates, type strains Nocardia asteroides ATCC 19247 and Nocardia cyriacigeorgica DSM 44484.</title>
        <authorList>
            <person name="Vautrin F."/>
            <person name="Bergeron E."/>
            <person name="Dubost A."/>
            <person name="Abrouk D."/>
            <person name="Rodriguez Nava V."/>
            <person name="Pujic P."/>
        </authorList>
    </citation>
    <scope>NUCLEOTIDE SEQUENCE [LARGE SCALE GENOMIC DNA]</scope>
    <source>
        <strain evidence="2 3">EML 446</strain>
    </source>
</reference>
<dbReference type="AlphaFoldDB" id="A0A5R8NPC9"/>
<dbReference type="EMBL" id="VBUT01000005">
    <property type="protein sequence ID" value="TLF77550.1"/>
    <property type="molecule type" value="Genomic_DNA"/>
</dbReference>
<comment type="caution">
    <text evidence="2">The sequence shown here is derived from an EMBL/GenBank/DDBJ whole genome shotgun (WGS) entry which is preliminary data.</text>
</comment>
<name>A0A5R8NPC9_9NOCA</name>
<gene>
    <name evidence="2" type="ORF">FEK34_14600</name>
</gene>
<dbReference type="Proteomes" id="UP000306378">
    <property type="component" value="Unassembled WGS sequence"/>
</dbReference>
<feature type="region of interest" description="Disordered" evidence="1">
    <location>
        <begin position="140"/>
        <end position="160"/>
    </location>
</feature>
<dbReference type="RefSeq" id="WP_138448405.1">
    <property type="nucleotide sequence ID" value="NZ_VBUT01000005.1"/>
</dbReference>
<evidence type="ECO:0000313" key="3">
    <source>
        <dbReference type="Proteomes" id="UP000306378"/>
    </source>
</evidence>
<evidence type="ECO:0000313" key="2">
    <source>
        <dbReference type="EMBL" id="TLF77550.1"/>
    </source>
</evidence>
<proteinExistence type="predicted"/>